<feature type="binding site" evidence="8">
    <location>
        <position position="241"/>
    </location>
    <ligand>
        <name>Zn(2+)</name>
        <dbReference type="ChEBI" id="CHEBI:29105"/>
        <label>2</label>
    </ligand>
</feature>
<feature type="active site" description="Proton acceptor" evidence="7">
    <location>
        <position position="240"/>
    </location>
</feature>
<feature type="binding site" evidence="8">
    <location>
        <position position="208"/>
    </location>
    <ligand>
        <name>Zn(2+)</name>
        <dbReference type="ChEBI" id="CHEBI:29105"/>
        <label>1</label>
    </ligand>
</feature>
<dbReference type="InterPro" id="IPR008007">
    <property type="entry name" value="Peptidase_M42"/>
</dbReference>
<organism evidence="10">
    <name type="scientific">Acidobacterium capsulatum</name>
    <dbReference type="NCBI Taxonomy" id="33075"/>
    <lineage>
        <taxon>Bacteria</taxon>
        <taxon>Pseudomonadati</taxon>
        <taxon>Acidobacteriota</taxon>
        <taxon>Terriglobia</taxon>
        <taxon>Terriglobales</taxon>
        <taxon>Acidobacteriaceae</taxon>
        <taxon>Acidobacterium</taxon>
    </lineage>
</organism>
<accession>A0A7V4XQI1</accession>
<dbReference type="PANTHER" id="PTHR32481:SF0">
    <property type="entry name" value="AMINOPEPTIDASE YPDE-RELATED"/>
    <property type="match status" value="1"/>
</dbReference>
<evidence type="ECO:0000256" key="6">
    <source>
        <dbReference type="PIRNR" id="PIRNR001123"/>
    </source>
</evidence>
<feature type="binding site" evidence="8">
    <location>
        <position position="351"/>
    </location>
    <ligand>
        <name>Zn(2+)</name>
        <dbReference type="ChEBI" id="CHEBI:29105"/>
        <label>2</label>
    </ligand>
</feature>
<dbReference type="Gene3D" id="3.40.630.10">
    <property type="entry name" value="Zn peptidases"/>
    <property type="match status" value="1"/>
</dbReference>
<comment type="similarity">
    <text evidence="1 6">Belongs to the peptidase M42 family.</text>
</comment>
<keyword evidence="4 8" id="KW-0479">Metal-binding</keyword>
<feature type="chain" id="PRO_5030868353" evidence="9">
    <location>
        <begin position="27"/>
        <end position="391"/>
    </location>
</feature>
<evidence type="ECO:0000256" key="7">
    <source>
        <dbReference type="PIRSR" id="PIRSR001123-1"/>
    </source>
</evidence>
<dbReference type="Pfam" id="PF05343">
    <property type="entry name" value="Peptidase_M42"/>
    <property type="match status" value="1"/>
</dbReference>
<dbReference type="Gene3D" id="2.40.30.40">
    <property type="entry name" value="Peptidase M42, domain 2"/>
    <property type="match status" value="1"/>
</dbReference>
<dbReference type="PANTHER" id="PTHR32481">
    <property type="entry name" value="AMINOPEPTIDASE"/>
    <property type="match status" value="1"/>
</dbReference>
<dbReference type="CDD" id="cd05656">
    <property type="entry name" value="M42_Frv"/>
    <property type="match status" value="1"/>
</dbReference>
<evidence type="ECO:0000256" key="5">
    <source>
        <dbReference type="ARBA" id="ARBA00022801"/>
    </source>
</evidence>
<proteinExistence type="inferred from homology"/>
<evidence type="ECO:0000313" key="10">
    <source>
        <dbReference type="EMBL" id="HGY93293.1"/>
    </source>
</evidence>
<comment type="cofactor">
    <cofactor evidence="8">
        <name>a divalent metal cation</name>
        <dbReference type="ChEBI" id="CHEBI:60240"/>
    </cofactor>
    <text evidence="8">Binds 2 divalent metal cations per subunit.</text>
</comment>
<evidence type="ECO:0000256" key="2">
    <source>
        <dbReference type="ARBA" id="ARBA00022438"/>
    </source>
</evidence>
<keyword evidence="2" id="KW-0031">Aminopeptidase</keyword>
<dbReference type="SUPFAM" id="SSF101821">
    <property type="entry name" value="Aminopeptidase/glucanase lid domain"/>
    <property type="match status" value="1"/>
</dbReference>
<evidence type="ECO:0000256" key="1">
    <source>
        <dbReference type="ARBA" id="ARBA00006272"/>
    </source>
</evidence>
<dbReference type="InterPro" id="IPR051464">
    <property type="entry name" value="Peptidase_M42_aminopept"/>
</dbReference>
<dbReference type="AlphaFoldDB" id="A0A7V4XQI1"/>
<name>A0A7V4XQI1_9BACT</name>
<dbReference type="EMBL" id="DTKL01000010">
    <property type="protein sequence ID" value="HGY93293.1"/>
    <property type="molecule type" value="Genomic_DNA"/>
</dbReference>
<protein>
    <submittedName>
        <fullName evidence="10">M42 family peptidase</fullName>
    </submittedName>
</protein>
<comment type="caution">
    <text evidence="10">The sequence shown here is derived from an EMBL/GenBank/DDBJ whole genome shotgun (WGS) entry which is preliminary data.</text>
</comment>
<dbReference type="SUPFAM" id="SSF53187">
    <property type="entry name" value="Zn-dependent exopeptidases"/>
    <property type="match status" value="1"/>
</dbReference>
<keyword evidence="9" id="KW-0732">Signal</keyword>
<dbReference type="GO" id="GO:0046872">
    <property type="term" value="F:metal ion binding"/>
    <property type="evidence" value="ECO:0007669"/>
    <property type="project" value="UniProtKB-UniRule"/>
</dbReference>
<feature type="binding site" evidence="8">
    <location>
        <position position="94"/>
    </location>
    <ligand>
        <name>Zn(2+)</name>
        <dbReference type="ChEBI" id="CHEBI:29105"/>
        <label>1</label>
    </ligand>
</feature>
<keyword evidence="5" id="KW-0378">Hydrolase</keyword>
<evidence type="ECO:0000256" key="4">
    <source>
        <dbReference type="ARBA" id="ARBA00022723"/>
    </source>
</evidence>
<sequence>MRKNPLPIVCLALASFTLFFTLPLHAQTTHPDTTKALLRQLANAPGPSGAEGPVRAIMVQHMKPYVTAPIRYGGMGSVIAQQGSTGPRVMIDAHMDELGGMVRRITPHGFLTMQMLGGWLDQALVDQRWVILGSKGPVEAVTGIRDIHVLPAADRNKVFPRNMLRLDIGASSAAQVAAMGIEPGDPIVPDSPFMQLNGTDNYLAKAWDDRVGCAVLIEAMKRTAKLTHHNQLFFVATTQEEVGLRGARAAAQIVKPDIGIAIEGGVAGDTYPGHPEETQAKLGAGPGLFLYDYDEMPNRKFVQFVKATAAKYSIPLQFDLVQGYGDDSAEIQESNGGTPTINLVAPIRYTHAHNGILNRQDFDHLVDLVTDLLVSLDQQQVDHIRNFAPAQ</sequence>
<evidence type="ECO:0000256" key="3">
    <source>
        <dbReference type="ARBA" id="ARBA00022670"/>
    </source>
</evidence>
<keyword evidence="3" id="KW-0645">Protease</keyword>
<evidence type="ECO:0000256" key="8">
    <source>
        <dbReference type="PIRSR" id="PIRSR001123-2"/>
    </source>
</evidence>
<reference evidence="10" key="1">
    <citation type="journal article" date="2020" name="mSystems">
        <title>Genome- and Community-Level Interaction Insights into Carbon Utilization and Element Cycling Functions of Hydrothermarchaeota in Hydrothermal Sediment.</title>
        <authorList>
            <person name="Zhou Z."/>
            <person name="Liu Y."/>
            <person name="Xu W."/>
            <person name="Pan J."/>
            <person name="Luo Z.H."/>
            <person name="Li M."/>
        </authorList>
    </citation>
    <scope>NUCLEOTIDE SEQUENCE [LARGE SCALE GENOMIC DNA]</scope>
    <source>
        <strain evidence="10">SpSt-855</strain>
    </source>
</reference>
<evidence type="ECO:0000256" key="9">
    <source>
        <dbReference type="SAM" id="SignalP"/>
    </source>
</evidence>
<feature type="binding site" evidence="8">
    <location>
        <position position="208"/>
    </location>
    <ligand>
        <name>Zn(2+)</name>
        <dbReference type="ChEBI" id="CHEBI:29105"/>
        <label>2</label>
    </ligand>
</feature>
<dbReference type="InterPro" id="IPR023367">
    <property type="entry name" value="Peptidase_M42_dom2"/>
</dbReference>
<dbReference type="PIRSF" id="PIRSF001123">
    <property type="entry name" value="PepA_GA"/>
    <property type="match status" value="1"/>
</dbReference>
<feature type="signal peptide" evidence="9">
    <location>
        <begin position="1"/>
        <end position="26"/>
    </location>
</feature>
<dbReference type="GO" id="GO:0006508">
    <property type="term" value="P:proteolysis"/>
    <property type="evidence" value="ECO:0007669"/>
    <property type="project" value="UniProtKB-KW"/>
</dbReference>
<feature type="binding site" evidence="8">
    <location>
        <position position="263"/>
    </location>
    <ligand>
        <name>Zn(2+)</name>
        <dbReference type="ChEBI" id="CHEBI:29105"/>
        <label>1</label>
    </ligand>
</feature>
<dbReference type="GO" id="GO:0004177">
    <property type="term" value="F:aminopeptidase activity"/>
    <property type="evidence" value="ECO:0007669"/>
    <property type="project" value="UniProtKB-UniRule"/>
</dbReference>
<gene>
    <name evidence="10" type="ORF">ENW50_01180</name>
</gene>